<accession>A0A2W1NBA1</accession>
<comment type="caution">
    <text evidence="1">The sequence shown here is derived from an EMBL/GenBank/DDBJ whole genome shotgun (WGS) entry which is preliminary data.</text>
</comment>
<organism evidence="1 2">
    <name type="scientific">Paenibacillus xerothermodurans</name>
    <dbReference type="NCBI Taxonomy" id="1977292"/>
    <lineage>
        <taxon>Bacteria</taxon>
        <taxon>Bacillati</taxon>
        <taxon>Bacillota</taxon>
        <taxon>Bacilli</taxon>
        <taxon>Bacillales</taxon>
        <taxon>Paenibacillaceae</taxon>
        <taxon>Paenibacillus</taxon>
    </lineage>
</organism>
<protein>
    <submittedName>
        <fullName evidence="1">Uncharacterized protein</fullName>
    </submittedName>
</protein>
<name>A0A2W1NBA1_PAEXE</name>
<sequence length="73" mass="8085">MNMEMMGRSPRVKKRSRLRSKTAAGVLALSILLGAGAIFAGTDAGQQLRAWFEKLGKMSEDEIVRALNEHVRQ</sequence>
<reference evidence="1" key="1">
    <citation type="submission" date="2018-06" db="EMBL/GenBank/DDBJ databases">
        <title>Paenibacillus xerothermodurans sp. nov. an extremely dry heat resistant spore forming bacterium isolated from the soil of Cape Canaveral, Florida.</title>
        <authorList>
            <person name="Seuylemezian A."/>
            <person name="Kaur N."/>
            <person name="Patil P."/>
            <person name="Patil P."/>
            <person name="Mayilraj S."/>
            <person name="Vaishampayan P."/>
        </authorList>
    </citation>
    <scope>NUCLEOTIDE SEQUENCE [LARGE SCALE GENOMIC DNA]</scope>
    <source>
        <strain evidence="1">ATCC 27380</strain>
    </source>
</reference>
<dbReference type="AlphaFoldDB" id="A0A2W1NBA1"/>
<dbReference type="RefSeq" id="WP_089200540.1">
    <property type="nucleotide sequence ID" value="NZ_NHRJ02000007.1"/>
</dbReference>
<gene>
    <name evidence="1" type="ORF">CBW46_013595</name>
</gene>
<keyword evidence="2" id="KW-1185">Reference proteome</keyword>
<evidence type="ECO:0000313" key="1">
    <source>
        <dbReference type="EMBL" id="PZE20461.1"/>
    </source>
</evidence>
<dbReference type="Proteomes" id="UP000214746">
    <property type="component" value="Unassembled WGS sequence"/>
</dbReference>
<dbReference type="EMBL" id="NHRJ02000007">
    <property type="protein sequence ID" value="PZE20461.1"/>
    <property type="molecule type" value="Genomic_DNA"/>
</dbReference>
<evidence type="ECO:0000313" key="2">
    <source>
        <dbReference type="Proteomes" id="UP000214746"/>
    </source>
</evidence>
<proteinExistence type="predicted"/>